<dbReference type="NCBIfam" id="TIGR03936">
    <property type="entry name" value="sam_1_link_chp"/>
    <property type="match status" value="1"/>
</dbReference>
<reference evidence="2 3" key="1">
    <citation type="submission" date="2018-12" db="EMBL/GenBank/DDBJ databases">
        <authorList>
            <consortium name="Pathogen Informatics"/>
        </authorList>
    </citation>
    <scope>NUCLEOTIDE SEQUENCE [LARGE SCALE GENOMIC DNA]</scope>
    <source>
        <strain evidence="2 3">NCTC13079</strain>
    </source>
</reference>
<feature type="domain" description="DUF2344" evidence="1">
    <location>
        <begin position="3"/>
        <end position="192"/>
    </location>
</feature>
<gene>
    <name evidence="2" type="ORF">NCTC13079_00654</name>
</gene>
<dbReference type="AlphaFoldDB" id="A0A448V0X6"/>
<name>A0A448V0X6_9FIRM</name>
<evidence type="ECO:0000313" key="3">
    <source>
        <dbReference type="Proteomes" id="UP000269544"/>
    </source>
</evidence>
<evidence type="ECO:0000313" key="2">
    <source>
        <dbReference type="EMBL" id="VEJ35370.1"/>
    </source>
</evidence>
<keyword evidence="3" id="KW-1185">Reference proteome</keyword>
<dbReference type="Proteomes" id="UP000269544">
    <property type="component" value="Chromosome"/>
</dbReference>
<sequence>MQLRLAFSKKGMIKFISHLDTVRVFTRAIQRAKIPVLWSEGFNPHQKLSIAQPLSVGTESEYEVADFEVEDGTDPEAVKRALNEALPDGIRILAIKDDFDATSVFERIETSRYRLFFPATIYPAIEALGEITERALAREEILVRRRKKKGKKRIFIDEDIKPDIFSIEWKEERGGSALYALLKAGGHGNLRPDRFLAGVFEESGLDTDYVQIRRMMSMDRDGNEVQI</sequence>
<evidence type="ECO:0000259" key="1">
    <source>
        <dbReference type="Pfam" id="PF10105"/>
    </source>
</evidence>
<dbReference type="KEGG" id="piv:NCTC13079_00654"/>
<accession>A0A448V0X6</accession>
<dbReference type="Pfam" id="PF10105">
    <property type="entry name" value="DUF2344"/>
    <property type="match status" value="1"/>
</dbReference>
<dbReference type="RefSeq" id="WP_164715201.1">
    <property type="nucleotide sequence ID" value="NZ_LR134523.1"/>
</dbReference>
<dbReference type="InterPro" id="IPR018768">
    <property type="entry name" value="DUF2344"/>
</dbReference>
<protein>
    <submittedName>
        <fullName evidence="2">Uncharacterized protein conserved in bacteria</fullName>
    </submittedName>
</protein>
<dbReference type="EMBL" id="LR134523">
    <property type="protein sequence ID" value="VEJ35370.1"/>
    <property type="molecule type" value="Genomic_DNA"/>
</dbReference>
<organism evidence="2 3">
    <name type="scientific">Aedoeadaptatus ivorii</name>
    <dbReference type="NCBI Taxonomy" id="54006"/>
    <lineage>
        <taxon>Bacteria</taxon>
        <taxon>Bacillati</taxon>
        <taxon>Bacillota</taxon>
        <taxon>Tissierellia</taxon>
        <taxon>Tissierellales</taxon>
        <taxon>Peptoniphilaceae</taxon>
        <taxon>Aedoeadaptatus</taxon>
    </lineage>
</organism>
<proteinExistence type="predicted"/>